<accession>A0ABS9KII6</accession>
<reference evidence="1" key="1">
    <citation type="submission" date="2022-01" db="EMBL/GenBank/DDBJ databases">
        <authorList>
            <person name="Wang Y."/>
        </authorList>
    </citation>
    <scope>NUCLEOTIDE SEQUENCE</scope>
    <source>
        <strain evidence="1">WB101</strain>
    </source>
</reference>
<evidence type="ECO:0008006" key="3">
    <source>
        <dbReference type="Google" id="ProtNLM"/>
    </source>
</evidence>
<dbReference type="Proteomes" id="UP001165366">
    <property type="component" value="Unassembled WGS sequence"/>
</dbReference>
<comment type="caution">
    <text evidence="1">The sequence shown here is derived from an EMBL/GenBank/DDBJ whole genome shotgun (WGS) entry which is preliminary data.</text>
</comment>
<dbReference type="EMBL" id="JAKLWS010000037">
    <property type="protein sequence ID" value="MCG2590602.1"/>
    <property type="molecule type" value="Genomic_DNA"/>
</dbReference>
<dbReference type="RefSeq" id="WP_237856038.1">
    <property type="nucleotide sequence ID" value="NZ_JAKLWS010000037.1"/>
</dbReference>
<gene>
    <name evidence="1" type="ORF">L6773_18660</name>
</gene>
<evidence type="ECO:0000313" key="2">
    <source>
        <dbReference type="Proteomes" id="UP001165366"/>
    </source>
</evidence>
<dbReference type="Gene3D" id="1.20.1260.10">
    <property type="match status" value="1"/>
</dbReference>
<organism evidence="1 2">
    <name type="scientific">Rhodohalobacter sulfatireducens</name>
    <dbReference type="NCBI Taxonomy" id="2911366"/>
    <lineage>
        <taxon>Bacteria</taxon>
        <taxon>Pseudomonadati</taxon>
        <taxon>Balneolota</taxon>
        <taxon>Balneolia</taxon>
        <taxon>Balneolales</taxon>
        <taxon>Balneolaceae</taxon>
        <taxon>Rhodohalobacter</taxon>
    </lineage>
</organism>
<keyword evidence="2" id="KW-1185">Reference proteome</keyword>
<protein>
    <recommendedName>
        <fullName evidence="3">DUF892 family protein</fullName>
    </recommendedName>
</protein>
<proteinExistence type="predicted"/>
<name>A0ABS9KII6_9BACT</name>
<sequence>MSNTSIKNYTTDLYELIKHTQTVIRSQKNSENVMNPKAVDLLHDIDMAFTNQINGFEDLGILNEGTGKKVKDNLAKATGKIAGFIDSARDDAASKMLRDDYTALSMIASGYTMLHTSALGSGNEELANFTQQSLTRIAQLITETSKVLPHIVAEEIEVSDIAEEAEENTQKAWNPENFLVE</sequence>
<reference evidence="1" key="2">
    <citation type="submission" date="2024-05" db="EMBL/GenBank/DDBJ databases">
        <title>Rhodohalobacter halophilus gen. nov., sp. nov., a moderately halophilic member of the family Balneolaceae.</title>
        <authorList>
            <person name="Xia J."/>
        </authorList>
    </citation>
    <scope>NUCLEOTIDE SEQUENCE</scope>
    <source>
        <strain evidence="1">WB101</strain>
    </source>
</reference>
<evidence type="ECO:0000313" key="1">
    <source>
        <dbReference type="EMBL" id="MCG2590602.1"/>
    </source>
</evidence>
<dbReference type="InterPro" id="IPR012347">
    <property type="entry name" value="Ferritin-like"/>
</dbReference>